<proteinExistence type="predicted"/>
<comment type="caution">
    <text evidence="1">The sequence shown here is derived from an EMBL/GenBank/DDBJ whole genome shotgun (WGS) entry which is preliminary data.</text>
</comment>
<dbReference type="AlphaFoldDB" id="A0AAD7FA77"/>
<keyword evidence="2" id="KW-1185">Reference proteome</keyword>
<gene>
    <name evidence="1" type="ORF">FB45DRAFT_877591</name>
</gene>
<organism evidence="1 2">
    <name type="scientific">Roridomyces roridus</name>
    <dbReference type="NCBI Taxonomy" id="1738132"/>
    <lineage>
        <taxon>Eukaryota</taxon>
        <taxon>Fungi</taxon>
        <taxon>Dikarya</taxon>
        <taxon>Basidiomycota</taxon>
        <taxon>Agaricomycotina</taxon>
        <taxon>Agaricomycetes</taxon>
        <taxon>Agaricomycetidae</taxon>
        <taxon>Agaricales</taxon>
        <taxon>Marasmiineae</taxon>
        <taxon>Mycenaceae</taxon>
        <taxon>Roridomyces</taxon>
    </lineage>
</organism>
<evidence type="ECO:0000313" key="1">
    <source>
        <dbReference type="EMBL" id="KAJ7607708.1"/>
    </source>
</evidence>
<dbReference type="EMBL" id="JARKIF010000048">
    <property type="protein sequence ID" value="KAJ7607708.1"/>
    <property type="molecule type" value="Genomic_DNA"/>
</dbReference>
<evidence type="ECO:0000313" key="2">
    <source>
        <dbReference type="Proteomes" id="UP001221142"/>
    </source>
</evidence>
<name>A0AAD7FA77_9AGAR</name>
<protein>
    <submittedName>
        <fullName evidence="1">Uncharacterized protein</fullName>
    </submittedName>
</protein>
<accession>A0AAD7FA77</accession>
<reference evidence="1" key="1">
    <citation type="submission" date="2023-03" db="EMBL/GenBank/DDBJ databases">
        <title>Massive genome expansion in bonnet fungi (Mycena s.s.) driven by repeated elements and novel gene families across ecological guilds.</title>
        <authorList>
            <consortium name="Lawrence Berkeley National Laboratory"/>
            <person name="Harder C.B."/>
            <person name="Miyauchi S."/>
            <person name="Viragh M."/>
            <person name="Kuo A."/>
            <person name="Thoen E."/>
            <person name="Andreopoulos B."/>
            <person name="Lu D."/>
            <person name="Skrede I."/>
            <person name="Drula E."/>
            <person name="Henrissat B."/>
            <person name="Morin E."/>
            <person name="Kohler A."/>
            <person name="Barry K."/>
            <person name="LaButti K."/>
            <person name="Morin E."/>
            <person name="Salamov A."/>
            <person name="Lipzen A."/>
            <person name="Mereny Z."/>
            <person name="Hegedus B."/>
            <person name="Baldrian P."/>
            <person name="Stursova M."/>
            <person name="Weitz H."/>
            <person name="Taylor A."/>
            <person name="Grigoriev I.V."/>
            <person name="Nagy L.G."/>
            <person name="Martin F."/>
            <person name="Kauserud H."/>
        </authorList>
    </citation>
    <scope>NUCLEOTIDE SEQUENCE</scope>
    <source>
        <strain evidence="1">9284</strain>
    </source>
</reference>
<sequence length="299" mass="33956">MPTMFDRLPARHLYDIGATRRSDDPLVPGTAILLKSAEVREQVAHHMTLDCLECGHPVGTFGWGCYEWHTADPSKLRPSYRECSGCFAWSLSNPGRNSTGTKPECTCPRWALVGPERPTDCALHNVPHIVQCDIGVTVIQRKLDYGNTFWILDQRLDAAYDAFIKLDSADPQYDAARDTYYAIHAEVGRFHNTPHHLYTLPKEFLKAARAPKIDMKKRLFFSPKEKPIDYPEDEYYHDTETFPIGAIAVVMVLMFGSAQHAGLDTTLGVSYRKGYLTVFLLNWTPTKPKKLEECFQDIE</sequence>
<dbReference type="Proteomes" id="UP001221142">
    <property type="component" value="Unassembled WGS sequence"/>
</dbReference>